<dbReference type="AlphaFoldDB" id="A0A9X1QWH1"/>
<organism evidence="1 2">
    <name type="scientific">Aequorivita vitellina</name>
    <dbReference type="NCBI Taxonomy" id="2874475"/>
    <lineage>
        <taxon>Bacteria</taxon>
        <taxon>Pseudomonadati</taxon>
        <taxon>Bacteroidota</taxon>
        <taxon>Flavobacteriia</taxon>
        <taxon>Flavobacteriales</taxon>
        <taxon>Flavobacteriaceae</taxon>
        <taxon>Aequorivita</taxon>
    </lineage>
</organism>
<keyword evidence="1" id="KW-0378">Hydrolase</keyword>
<dbReference type="InterPro" id="IPR008886">
    <property type="entry name" value="UPF0227/Esterase_YqiA"/>
</dbReference>
<comment type="caution">
    <text evidence="1">The sequence shown here is derived from an EMBL/GenBank/DDBJ whole genome shotgun (WGS) entry which is preliminary data.</text>
</comment>
<accession>A0A9X1QWH1</accession>
<name>A0A9X1QWH1_9FLAO</name>
<dbReference type="Gene3D" id="3.40.50.1820">
    <property type="entry name" value="alpha/beta hydrolase"/>
    <property type="match status" value="1"/>
</dbReference>
<protein>
    <submittedName>
        <fullName evidence="1">Alpha/beta hydrolase</fullName>
    </submittedName>
</protein>
<dbReference type="InterPro" id="IPR029058">
    <property type="entry name" value="AB_hydrolase_fold"/>
</dbReference>
<dbReference type="GO" id="GO:0016787">
    <property type="term" value="F:hydrolase activity"/>
    <property type="evidence" value="ECO:0007669"/>
    <property type="project" value="UniProtKB-KW"/>
</dbReference>
<dbReference type="Proteomes" id="UP001139461">
    <property type="component" value="Unassembled WGS sequence"/>
</dbReference>
<dbReference type="RefSeq" id="WP_237603369.1">
    <property type="nucleotide sequence ID" value="NZ_JAIRBA010000022.1"/>
</dbReference>
<gene>
    <name evidence="1" type="ORF">K8089_11145</name>
</gene>
<proteinExistence type="predicted"/>
<evidence type="ECO:0000313" key="2">
    <source>
        <dbReference type="Proteomes" id="UP001139461"/>
    </source>
</evidence>
<sequence length="162" mass="18811">MNILYLHGLDGDLAPEKRTILEEYGKVFSPAIDYRTEYNSIELLVEQYKNENIKVVIGSSMGGFVGYYIADAYNLPSLLFNPALHTRSVFQKIPVYKNPYLSFKQIILGLHDDVINPKSTFAFFSKNLQEHTNYHIYVRQDLGHRIPVDIFKQEIEAFFKKL</sequence>
<keyword evidence="2" id="KW-1185">Reference proteome</keyword>
<evidence type="ECO:0000313" key="1">
    <source>
        <dbReference type="EMBL" id="MCG2419580.1"/>
    </source>
</evidence>
<dbReference type="Pfam" id="PF05728">
    <property type="entry name" value="UPF0227"/>
    <property type="match status" value="1"/>
</dbReference>
<reference evidence="1" key="1">
    <citation type="submission" date="2021-09" db="EMBL/GenBank/DDBJ databases">
        <title>Genome of Aequorivita sp. strain F47161.</title>
        <authorList>
            <person name="Wang Y."/>
        </authorList>
    </citation>
    <scope>NUCLEOTIDE SEQUENCE</scope>
    <source>
        <strain evidence="1">F47161</strain>
    </source>
</reference>
<dbReference type="SUPFAM" id="SSF53474">
    <property type="entry name" value="alpha/beta-Hydrolases"/>
    <property type="match status" value="1"/>
</dbReference>
<dbReference type="EMBL" id="JAIRBA010000022">
    <property type="protein sequence ID" value="MCG2419580.1"/>
    <property type="molecule type" value="Genomic_DNA"/>
</dbReference>